<dbReference type="Proteomes" id="UP000229816">
    <property type="component" value="Unassembled WGS sequence"/>
</dbReference>
<comment type="caution">
    <text evidence="2">The sequence shown here is derived from an EMBL/GenBank/DDBJ whole genome shotgun (WGS) entry which is preliminary data.</text>
</comment>
<feature type="signal peptide" evidence="1">
    <location>
        <begin position="1"/>
        <end position="38"/>
    </location>
</feature>
<feature type="chain" id="PRO_5014721349" evidence="1">
    <location>
        <begin position="39"/>
        <end position="439"/>
    </location>
</feature>
<reference evidence="3" key="1">
    <citation type="submission" date="2017-09" db="EMBL/GenBank/DDBJ databases">
        <title>Depth-based differentiation of microbial function through sediment-hosted aquifers and enrichment of novel symbionts in the deep terrestrial subsurface.</title>
        <authorList>
            <person name="Probst A.J."/>
            <person name="Ladd B."/>
            <person name="Jarett J.K."/>
            <person name="Geller-Mcgrath D.E."/>
            <person name="Sieber C.M.K."/>
            <person name="Emerson J.B."/>
            <person name="Anantharaman K."/>
            <person name="Thomas B.C."/>
            <person name="Malmstrom R."/>
            <person name="Stieglmeier M."/>
            <person name="Klingl A."/>
            <person name="Woyke T."/>
            <person name="Ryan C.M."/>
            <person name="Banfield J.F."/>
        </authorList>
    </citation>
    <scope>NUCLEOTIDE SEQUENCE [LARGE SCALE GENOMIC DNA]</scope>
</reference>
<gene>
    <name evidence="2" type="ORF">CO054_01870</name>
</gene>
<accession>A0A2M8ESM6</accession>
<keyword evidence="1" id="KW-0732">Signal</keyword>
<organism evidence="2 3">
    <name type="scientific">Candidatus Shapirobacteria bacterium CG_4_9_14_0_2_um_filter_39_11</name>
    <dbReference type="NCBI Taxonomy" id="1974478"/>
    <lineage>
        <taxon>Bacteria</taxon>
        <taxon>Candidatus Shapironibacteriota</taxon>
    </lineage>
</organism>
<evidence type="ECO:0000313" key="2">
    <source>
        <dbReference type="EMBL" id="PJC28124.1"/>
    </source>
</evidence>
<proteinExistence type="predicted"/>
<dbReference type="EMBL" id="PFSF01000038">
    <property type="protein sequence ID" value="PJC28124.1"/>
    <property type="molecule type" value="Genomic_DNA"/>
</dbReference>
<sequence length="439" mass="48222">MVSARQIQKVLLRSNKLCLSLTILVLAAALTTPPITRAAVGSPQICAPASTCVVGEFLYDDSYTPIPDAECKLTSKYPNGTEHLTDQIMSKTADGWYSYEFTAPSTTGYYRTQVCCTAGSDYLCVDKSFEVKSSTDATANEVATAVWGYSGRTLTSFGTIASDVWSSSSRSLSSFGNLVSDVWNNTTRTLTGTNLSSGNLATKSDVTNLKTALDENKNLLEKLVNKPIIENILEEVEDKDLSEKIDQTKSVAAQLYINHQFLTSKAGLTVSKWDKLSDRELLDAFIEISEVLGEEGDTSSSSSFLGNLSWLREVWGWSQADDLYDQAKAIKKTVAFIQGRISSYGKSKTLYNEAKSLLVYLRTSEKFLGDSGDEASARTVFGKLKETEQLALALDERIAEVDKYLVEAKKPDPLSFRRKVEDLIKRVLAINKLPRASAV</sequence>
<evidence type="ECO:0000313" key="3">
    <source>
        <dbReference type="Proteomes" id="UP000229816"/>
    </source>
</evidence>
<name>A0A2M8ESM6_9BACT</name>
<evidence type="ECO:0000256" key="1">
    <source>
        <dbReference type="SAM" id="SignalP"/>
    </source>
</evidence>
<feature type="non-terminal residue" evidence="2">
    <location>
        <position position="439"/>
    </location>
</feature>
<dbReference type="AlphaFoldDB" id="A0A2M8ESM6"/>
<protein>
    <submittedName>
        <fullName evidence="2">Uncharacterized protein</fullName>
    </submittedName>
</protein>